<dbReference type="AlphaFoldDB" id="A0A1X9SUK2"/>
<proteinExistence type="predicted"/>
<accession>A0A381DBF2</accession>
<reference evidence="1 2" key="1">
    <citation type="journal article" date="2017" name="Genome Biol. Evol.">
        <title>Comparative Genomic Analysis Identifies a Campylobacter Clade Deficient in Selenium Metabolism.</title>
        <authorList>
            <person name="Miller W.G."/>
            <person name="Yee E."/>
            <person name="Lopes B.S."/>
            <person name="Chapman M.H."/>
            <person name="Huynh S."/>
            <person name="Bono J.L."/>
            <person name="Parker C.T."/>
            <person name="Strachan N.J.C."/>
            <person name="Forbes K.J."/>
        </authorList>
    </citation>
    <scope>NUCLEOTIDE SEQUENCE [LARGE SCALE GENOMIC DNA]</scope>
    <source>
        <strain evidence="1 2">NCTC 13003</strain>
    </source>
</reference>
<keyword evidence="2" id="KW-1185">Reference proteome</keyword>
<protein>
    <submittedName>
        <fullName evidence="1">Uncharacterized protein</fullName>
    </submittedName>
</protein>
<dbReference type="SUPFAM" id="SSF52540">
    <property type="entry name" value="P-loop containing nucleoside triphosphate hydrolases"/>
    <property type="match status" value="1"/>
</dbReference>
<dbReference type="Pfam" id="PF13238">
    <property type="entry name" value="AAA_18"/>
    <property type="match status" value="1"/>
</dbReference>
<evidence type="ECO:0000313" key="1">
    <source>
        <dbReference type="EMBL" id="ARQ99818.1"/>
    </source>
</evidence>
<dbReference type="InterPro" id="IPR027417">
    <property type="entry name" value="P-loop_NTPase"/>
</dbReference>
<dbReference type="KEGG" id="cdev:CIGN_1583"/>
<dbReference type="OrthoDB" id="5327280at2"/>
<accession>A0A1X9SUK2</accession>
<name>A0A1X9SUK2_9BACT</name>
<evidence type="ECO:0000313" key="2">
    <source>
        <dbReference type="Proteomes" id="UP000194309"/>
    </source>
</evidence>
<sequence length="168" mass="19226">MKIYQNRSQLLEQLNQICIQTLKEKPRLIVALTGLCGSGKSTLGKTIRKKGFGNFAPYQIAVIDDNVMSLNLFIARPKIRNTPPQQNLKDNLKPFTKFLPPYVKIIFYICANPVRINFADVVIILKIDEQRRQKQLEQRESDAELIKSLMNGKINIDIPFTHGLCLVE</sequence>
<gene>
    <name evidence="1" type="ORF">CIGN_1583</name>
</gene>
<dbReference type="Proteomes" id="UP000194309">
    <property type="component" value="Chromosome"/>
</dbReference>
<dbReference type="Gene3D" id="3.40.50.300">
    <property type="entry name" value="P-loop containing nucleotide triphosphate hydrolases"/>
    <property type="match status" value="1"/>
</dbReference>
<dbReference type="EMBL" id="CP018788">
    <property type="protein sequence ID" value="ARQ99818.1"/>
    <property type="molecule type" value="Genomic_DNA"/>
</dbReference>
<organism evidence="1 2">
    <name type="scientific">Campylobacter devanensis</name>
    <dbReference type="NCBI Taxonomy" id="3161138"/>
    <lineage>
        <taxon>Bacteria</taxon>
        <taxon>Pseudomonadati</taxon>
        <taxon>Campylobacterota</taxon>
        <taxon>Epsilonproteobacteria</taxon>
        <taxon>Campylobacterales</taxon>
        <taxon>Campylobacteraceae</taxon>
        <taxon>Campylobacter</taxon>
    </lineage>
</organism>